<organism evidence="7 8">
    <name type="scientific">Aphanomyces stellatus</name>
    <dbReference type="NCBI Taxonomy" id="120398"/>
    <lineage>
        <taxon>Eukaryota</taxon>
        <taxon>Sar</taxon>
        <taxon>Stramenopiles</taxon>
        <taxon>Oomycota</taxon>
        <taxon>Saprolegniomycetes</taxon>
        <taxon>Saprolegniales</taxon>
        <taxon>Verrucalvaceae</taxon>
        <taxon>Aphanomyces</taxon>
    </lineage>
</organism>
<feature type="transmembrane region" description="Helical" evidence="4">
    <location>
        <begin position="528"/>
        <end position="546"/>
    </location>
</feature>
<evidence type="ECO:0000256" key="4">
    <source>
        <dbReference type="SAM" id="Phobius"/>
    </source>
</evidence>
<reference evidence="6" key="2">
    <citation type="submission" date="2019-06" db="EMBL/GenBank/DDBJ databases">
        <title>Genomics analysis of Aphanomyces spp. identifies a new class of oomycete effector associated with host adaptation.</title>
        <authorList>
            <person name="Gaulin E."/>
        </authorList>
    </citation>
    <scope>NUCLEOTIDE SEQUENCE</scope>
    <source>
        <strain evidence="6">CBS 578.67</strain>
    </source>
</reference>
<reference evidence="7 8" key="1">
    <citation type="submission" date="2019-03" db="EMBL/GenBank/DDBJ databases">
        <authorList>
            <person name="Gaulin E."/>
            <person name="Dumas B."/>
        </authorList>
    </citation>
    <scope>NUCLEOTIDE SEQUENCE [LARGE SCALE GENOMIC DNA]</scope>
    <source>
        <strain evidence="7">CBS 568.67</strain>
    </source>
</reference>
<dbReference type="EMBL" id="VJMH01006968">
    <property type="protein sequence ID" value="KAF0686895.1"/>
    <property type="molecule type" value="Genomic_DNA"/>
</dbReference>
<dbReference type="AlphaFoldDB" id="A0A485LH66"/>
<gene>
    <name evidence="7" type="primary">Aste57867_21327</name>
    <name evidence="6" type="ORF">As57867_021258</name>
    <name evidence="7" type="ORF">ASTE57867_21327</name>
</gene>
<dbReference type="EMBL" id="CAADRA010006994">
    <property type="protein sequence ID" value="VFT97999.1"/>
    <property type="molecule type" value="Genomic_DNA"/>
</dbReference>
<dbReference type="InterPro" id="IPR014830">
    <property type="entry name" value="Glycolipid_transfer_prot_dom"/>
</dbReference>
<evidence type="ECO:0000256" key="2">
    <source>
        <dbReference type="ARBA" id="ARBA00022737"/>
    </source>
</evidence>
<name>A0A485LH66_9STRA</name>
<feature type="domain" description="Glycolipid transfer protein" evidence="5">
    <location>
        <begin position="644"/>
        <end position="779"/>
    </location>
</feature>
<dbReference type="SUPFAM" id="SSF110004">
    <property type="entry name" value="Glycolipid transfer protein, GLTP"/>
    <property type="match status" value="1"/>
</dbReference>
<sequence>MADESVRHAQVVNPAHQIHHLTRHMTKAVALNVDTKMRHRTLSSISKAERTNSEDTTHEDTDTQHRQSNSSSSSSSDAASSNESSPNNSPTSLVSTMPLPQDGRGGGASTPKVSPPQAILRSPPPRQPTASPEALLMPGKAFLESFYLFLKQHAKSLRVRNPRLQVLLNPPCLHYLEGCFHAMLEASWNPDSGAVLQWQARRDVSSKDVSSSVPSSAQGMSKTNRMLKLAGFVLNVIDVRIDALPDTIMPLPSQCNLAIFSSLLYLTVSGVARPDLVNLESLRKQLVELHISKSSIAAPRLVLGETQPWPALKSLSLIDCGLLKLDPSLALAPNVHTLNVSGNDLQTLSHLENCVHLAVVNVSRNQLASVAGAHRYLTNVATLDVSYNPLTSTAGLEKMFGLHALDLSHTELPTTGEIAFLVSLPLLRELHVVGNPFFDVPYRTRVLELLGRGVVLDETPWTSDELGLFDRLHHPTIDTLHSLTTSSSTDEGITHDQDLDDKGGPFQDLGHRVVTLLSLAVDEGVTRSTALCGLLLLAHALALAIWPRDAWSDMRDTFMAWTVGSIAAVVAVVAIPVYGIVWLAQSSAKHSRAAARRPLSPRMTKQLSFNADHDAFDDGDLPAASLDVLSSSLEVLVEWATEMPLHDFLTMASEATKLLRFLGPMGSFALKTWVRDEAMLTRVWTERHRRDSDVSMQQLVRDDDARHDKQSFTRTVLRMVPVLMYLRNLCLEMEKSADATLQACASTAYVNSIAKQHKHAWLVQKAVLSAIQLSPVTRQELLLMWDVEDLEQDAEFKEQRLHACGRMLDMVVVQLAKLRDVYNIKE</sequence>
<evidence type="ECO:0000313" key="8">
    <source>
        <dbReference type="Proteomes" id="UP000332933"/>
    </source>
</evidence>
<feature type="region of interest" description="Disordered" evidence="3">
    <location>
        <begin position="41"/>
        <end position="133"/>
    </location>
</feature>
<dbReference type="GO" id="GO:0120013">
    <property type="term" value="F:lipid transfer activity"/>
    <property type="evidence" value="ECO:0007669"/>
    <property type="project" value="InterPro"/>
</dbReference>
<protein>
    <submittedName>
        <fullName evidence="7">Aste57867_21327 protein</fullName>
    </submittedName>
</protein>
<keyword evidence="8" id="KW-1185">Reference proteome</keyword>
<dbReference type="InterPro" id="IPR036497">
    <property type="entry name" value="GLTP_sf"/>
</dbReference>
<dbReference type="PANTHER" id="PTHR15454">
    <property type="entry name" value="NISCHARIN RELATED"/>
    <property type="match status" value="1"/>
</dbReference>
<accession>A0A485LH66</accession>
<dbReference type="Pfam" id="PF08718">
    <property type="entry name" value="GLTP"/>
    <property type="match status" value="1"/>
</dbReference>
<dbReference type="InterPro" id="IPR032675">
    <property type="entry name" value="LRR_dom_sf"/>
</dbReference>
<keyword evidence="1" id="KW-0433">Leucine-rich repeat</keyword>
<evidence type="ECO:0000313" key="7">
    <source>
        <dbReference type="EMBL" id="VFT97999.1"/>
    </source>
</evidence>
<evidence type="ECO:0000259" key="5">
    <source>
        <dbReference type="Pfam" id="PF08718"/>
    </source>
</evidence>
<keyword evidence="4" id="KW-0812">Transmembrane</keyword>
<dbReference type="Gene3D" id="3.80.10.10">
    <property type="entry name" value="Ribonuclease Inhibitor"/>
    <property type="match status" value="2"/>
</dbReference>
<evidence type="ECO:0000313" key="6">
    <source>
        <dbReference type="EMBL" id="KAF0686895.1"/>
    </source>
</evidence>
<feature type="region of interest" description="Disordered" evidence="3">
    <location>
        <begin position="1"/>
        <end position="20"/>
    </location>
</feature>
<feature type="transmembrane region" description="Helical" evidence="4">
    <location>
        <begin position="558"/>
        <end position="584"/>
    </location>
</feature>
<dbReference type="Proteomes" id="UP000332933">
    <property type="component" value="Unassembled WGS sequence"/>
</dbReference>
<feature type="compositionally biased region" description="Basic and acidic residues" evidence="3">
    <location>
        <begin position="47"/>
        <end position="65"/>
    </location>
</feature>
<evidence type="ECO:0000256" key="1">
    <source>
        <dbReference type="ARBA" id="ARBA00022614"/>
    </source>
</evidence>
<dbReference type="OrthoDB" id="430293at2759"/>
<keyword evidence="2" id="KW-0677">Repeat</keyword>
<proteinExistence type="predicted"/>
<dbReference type="SUPFAM" id="SSF52075">
    <property type="entry name" value="Outer arm dynein light chain 1"/>
    <property type="match status" value="1"/>
</dbReference>
<keyword evidence="4" id="KW-0472">Membrane</keyword>
<feature type="compositionally biased region" description="Low complexity" evidence="3">
    <location>
        <begin position="68"/>
        <end position="92"/>
    </location>
</feature>
<dbReference type="PANTHER" id="PTHR15454:SF56">
    <property type="entry name" value="PROTEIN PHOSPHATASE 1 REGULATORY SUBUNIT 7-RELATED"/>
    <property type="match status" value="1"/>
</dbReference>
<dbReference type="GO" id="GO:0005737">
    <property type="term" value="C:cytoplasm"/>
    <property type="evidence" value="ECO:0007669"/>
    <property type="project" value="InterPro"/>
</dbReference>
<keyword evidence="4" id="KW-1133">Transmembrane helix</keyword>
<dbReference type="Gene3D" id="1.10.3520.10">
    <property type="entry name" value="Glycolipid transfer protein"/>
    <property type="match status" value="1"/>
</dbReference>
<evidence type="ECO:0000256" key="3">
    <source>
        <dbReference type="SAM" id="MobiDB-lite"/>
    </source>
</evidence>